<name>A0A9W8WLR1_9HYPO</name>
<sequence>MDPFNKLPDELRFRLLISLGSLAEAATAAQASRALLHQLRGSKASIIRRYALRDGDLDGDLIQDAVAIIKFPRSDAAVADVDAHLRKWGAKELLDPFQLTTRDIPTMLDVHTLCRQMRLYIGDYLSKATSRYLPRAYRRLPQWSCFSRLVQDVDQFDPTSLGDADRRRILQAFLRYELLCKIYGPVAEAAAGKSDSKHNQEDGYDYDDDYDYDNHYDYDHHHKYGNDLDEDDDDDYNHNRYGWGKGDQPNGYQFHEDYPFRYWDWSILYRYEKREPEDAELQLLPCVREYVLATYGALIADQIQAPVPVAVAGEHPKYENAPSSGSGRFPDYNPDNESEDLYRLGGTGWSDAPVSLMATVGFDLLTTTLASSADDFIKFLVDFNKEVLNKPPLIDATNVYLPISAPSRRRRISWHCNDYIRLHRQRAWALFHDSCQGPQPRIPHVDEYRGVYGPGPVDGLVGWGLEMDDTRNEWIAHGQGAMAYSSLAPKMVPFWERRVAQQFFDVG</sequence>
<keyword evidence="2" id="KW-1185">Reference proteome</keyword>
<accession>A0A9W8WLR1</accession>
<dbReference type="EMBL" id="JAPEUR010000010">
    <property type="protein sequence ID" value="KAJ4328513.1"/>
    <property type="molecule type" value="Genomic_DNA"/>
</dbReference>
<evidence type="ECO:0000313" key="1">
    <source>
        <dbReference type="EMBL" id="KAJ4328513.1"/>
    </source>
</evidence>
<evidence type="ECO:0000313" key="2">
    <source>
        <dbReference type="Proteomes" id="UP001140502"/>
    </source>
</evidence>
<proteinExistence type="predicted"/>
<gene>
    <name evidence="1" type="ORF">N0V84_001030</name>
</gene>
<reference evidence="1" key="1">
    <citation type="submission" date="2022-10" db="EMBL/GenBank/DDBJ databases">
        <title>Tapping the CABI collections for fungal endophytes: first genome assemblies for Collariella, Neodidymelliopsis, Ascochyta clinopodiicola, Didymella pomorum, Didymosphaeria variabile, Neocosmospora piperis and Neocucurbitaria cava.</title>
        <authorList>
            <person name="Hill R."/>
        </authorList>
    </citation>
    <scope>NUCLEOTIDE SEQUENCE</scope>
    <source>
        <strain evidence="1">IMI 366586</strain>
    </source>
</reference>
<dbReference type="AlphaFoldDB" id="A0A9W8WLR1"/>
<organism evidence="1 2">
    <name type="scientific">Fusarium piperis</name>
    <dbReference type="NCBI Taxonomy" id="1435070"/>
    <lineage>
        <taxon>Eukaryota</taxon>
        <taxon>Fungi</taxon>
        <taxon>Dikarya</taxon>
        <taxon>Ascomycota</taxon>
        <taxon>Pezizomycotina</taxon>
        <taxon>Sordariomycetes</taxon>
        <taxon>Hypocreomycetidae</taxon>
        <taxon>Hypocreales</taxon>
        <taxon>Nectriaceae</taxon>
        <taxon>Fusarium</taxon>
        <taxon>Fusarium solani species complex</taxon>
    </lineage>
</organism>
<comment type="caution">
    <text evidence="1">The sequence shown here is derived from an EMBL/GenBank/DDBJ whole genome shotgun (WGS) entry which is preliminary data.</text>
</comment>
<dbReference type="OrthoDB" id="4636359at2759"/>
<protein>
    <submittedName>
        <fullName evidence="1">Uncharacterized protein</fullName>
    </submittedName>
</protein>
<dbReference type="Proteomes" id="UP001140502">
    <property type="component" value="Unassembled WGS sequence"/>
</dbReference>